<reference evidence="1 2" key="1">
    <citation type="submission" date="2019-07" db="EMBL/GenBank/DDBJ databases">
        <title>Whole genome shotgun sequence of Microvirga aerophila NBRC 106136.</title>
        <authorList>
            <person name="Hosoyama A."/>
            <person name="Uohara A."/>
            <person name="Ohji S."/>
            <person name="Ichikawa N."/>
        </authorList>
    </citation>
    <scope>NUCLEOTIDE SEQUENCE [LARGE SCALE GENOMIC DNA]</scope>
    <source>
        <strain evidence="1 2">NBRC 106136</strain>
    </source>
</reference>
<protein>
    <submittedName>
        <fullName evidence="1">Uncharacterized protein</fullName>
    </submittedName>
</protein>
<dbReference type="Proteomes" id="UP000321085">
    <property type="component" value="Unassembled WGS sequence"/>
</dbReference>
<keyword evidence="2" id="KW-1185">Reference proteome</keyword>
<name>A0A512C5B3_9HYPH</name>
<comment type="caution">
    <text evidence="1">The sequence shown here is derived from an EMBL/GenBank/DDBJ whole genome shotgun (WGS) entry which is preliminary data.</text>
</comment>
<dbReference type="EMBL" id="BJYU01000377">
    <property type="protein sequence ID" value="GEO19247.1"/>
    <property type="molecule type" value="Genomic_DNA"/>
</dbReference>
<organism evidence="1 2">
    <name type="scientific">Microvirga aerophila</name>
    <dbReference type="NCBI Taxonomy" id="670291"/>
    <lineage>
        <taxon>Bacteria</taxon>
        <taxon>Pseudomonadati</taxon>
        <taxon>Pseudomonadota</taxon>
        <taxon>Alphaproteobacteria</taxon>
        <taxon>Hyphomicrobiales</taxon>
        <taxon>Methylobacteriaceae</taxon>
        <taxon>Microvirga</taxon>
    </lineage>
</organism>
<proteinExistence type="predicted"/>
<gene>
    <name evidence="1" type="ORF">MAE02_69430</name>
</gene>
<evidence type="ECO:0000313" key="1">
    <source>
        <dbReference type="EMBL" id="GEO19247.1"/>
    </source>
</evidence>
<accession>A0A512C5B3</accession>
<evidence type="ECO:0000313" key="2">
    <source>
        <dbReference type="Proteomes" id="UP000321085"/>
    </source>
</evidence>
<sequence>MDHAVVLDWGIGNLPLKSTKNHQIPRKVPVKLVASWSAHTQVVLPDVWLLSRKEDERMSKKRHTAEEIIAKLRQVDVLTA</sequence>
<dbReference type="AlphaFoldDB" id="A0A512C5B3"/>